<gene>
    <name evidence="2" type="ORF">HMN09_01103300</name>
</gene>
<reference evidence="2" key="1">
    <citation type="submission" date="2020-05" db="EMBL/GenBank/DDBJ databases">
        <title>Mycena genomes resolve the evolution of fungal bioluminescence.</title>
        <authorList>
            <person name="Tsai I.J."/>
        </authorList>
    </citation>
    <scope>NUCLEOTIDE SEQUENCE</scope>
    <source>
        <strain evidence="2">110903Hualien_Pintung</strain>
    </source>
</reference>
<dbReference type="PANTHER" id="PTHR43558:SF6">
    <property type="entry name" value="REDUCTASE, PUTATIVE (AFU_ORTHOLOGUE AFUA_3G10540)-RELATED"/>
    <property type="match status" value="1"/>
</dbReference>
<dbReference type="EMBL" id="JACAZE010000017">
    <property type="protein sequence ID" value="KAF7296333.1"/>
    <property type="molecule type" value="Genomic_DNA"/>
</dbReference>
<protein>
    <submittedName>
        <fullName evidence="2">Uncharacterized protein</fullName>
    </submittedName>
</protein>
<sequence length="777" mass="87195">MRWGDASKADTRYAADIRFRQNSVSRPILASSAPTHLREVLNTNQWDVPGEWEKMSELARRAVRVQVDAYEAYVKERMDAGPGMVQSVPTHVASVEEFWGLSEESRERMSYPTLRKIQAQVQAVEGQPAAKRRKGADGAAATEDTIDVDEWILKYEKHLSYTRHADANRKRGLVTLADADAVFPGSSLTASARTITRPADLPGFCVLGQYRTATIQIQPSVEAFKARFEQMTAGILNGLDWSNIFVAGGMTLGALTCLDDDAADKGWKSSDIDVYIFGLSAPEASKKIAHLFDVFKANLPAGAPSMVVRNSKTITFYSDYPTRRIQVVLKLVTTPRDVLLNFDLDICAMGWDGEALYMLPRCARALETGYSVFTMDLIQGHYLSERRASHEKRVFKYGYRGYGIRILPSYLTSLTTSQQNIIALSRRERVYKNLDIEKIAGISRTWTLRVIGTGPGKRSCSHVLLENGDQVTSEVQTRSCLNGFALFMRHVALFEMEARGDVRIEDDRWAETTYANSDYNLAYDDTPNIAWGPKFTLAHLKSVIDDFNLAQVQNWIADSDGEIADVTIGEYEWRRGVPEAFKPLRRMVYGASPAEVLETRNDLQLAVLLPFDFAGFANGVVQKALEDAGLVGVKPLSAVSEEAKAMEEDASDSSLRMFFWRLPADLLWQQIARPIDEVFEALYAFYFTHDRLIRGGGEKSAQIRLVSLLSRRAIVSQVENEFEAFARWVGRKPMYISWFSGYVGDDGYGEAYMGTDDEGNRENEGDWDGKPEEDMMD</sequence>
<name>A0A8H6SCD5_MYCCL</name>
<feature type="region of interest" description="Disordered" evidence="1">
    <location>
        <begin position="753"/>
        <end position="777"/>
    </location>
</feature>
<accession>A0A8H6SCD5</accession>
<dbReference type="InterPro" id="IPR053354">
    <property type="entry name" value="MGDG_epimerase"/>
</dbReference>
<dbReference type="PANTHER" id="PTHR43558">
    <property type="entry name" value="REDUCTASE, PUTATIVE (AFU_ORTHOLOGUE AFUA_3G10540)-RELATED"/>
    <property type="match status" value="1"/>
</dbReference>
<dbReference type="OrthoDB" id="539213at2759"/>
<feature type="compositionally biased region" description="Basic and acidic residues" evidence="1">
    <location>
        <begin position="758"/>
        <end position="777"/>
    </location>
</feature>
<proteinExistence type="predicted"/>
<evidence type="ECO:0000313" key="2">
    <source>
        <dbReference type="EMBL" id="KAF7296333.1"/>
    </source>
</evidence>
<keyword evidence="3" id="KW-1185">Reference proteome</keyword>
<organism evidence="2 3">
    <name type="scientific">Mycena chlorophos</name>
    <name type="common">Agaric fungus</name>
    <name type="synonym">Agaricus chlorophos</name>
    <dbReference type="NCBI Taxonomy" id="658473"/>
    <lineage>
        <taxon>Eukaryota</taxon>
        <taxon>Fungi</taxon>
        <taxon>Dikarya</taxon>
        <taxon>Basidiomycota</taxon>
        <taxon>Agaricomycotina</taxon>
        <taxon>Agaricomycetes</taxon>
        <taxon>Agaricomycetidae</taxon>
        <taxon>Agaricales</taxon>
        <taxon>Marasmiineae</taxon>
        <taxon>Mycenaceae</taxon>
        <taxon>Mycena</taxon>
    </lineage>
</organism>
<comment type="caution">
    <text evidence="2">The sequence shown here is derived from an EMBL/GenBank/DDBJ whole genome shotgun (WGS) entry which is preliminary data.</text>
</comment>
<dbReference type="Proteomes" id="UP000613580">
    <property type="component" value="Unassembled WGS sequence"/>
</dbReference>
<dbReference type="AlphaFoldDB" id="A0A8H6SCD5"/>
<evidence type="ECO:0000256" key="1">
    <source>
        <dbReference type="SAM" id="MobiDB-lite"/>
    </source>
</evidence>
<evidence type="ECO:0000313" key="3">
    <source>
        <dbReference type="Proteomes" id="UP000613580"/>
    </source>
</evidence>